<accession>A0A845AKK1</accession>
<dbReference type="SUPFAM" id="SSF51316">
    <property type="entry name" value="Mss4-like"/>
    <property type="match status" value="1"/>
</dbReference>
<name>A0A845AKK1_9SPHN</name>
<sequence>MMTLQCLCGAVEVTIAQKPEFVNACNCDMCRKSGARWGYFDPSQVTITGPGKSYRRGDKPVPSSEIHFCTTCGATTHFLLTEASVAKFGDTMMGVNMALASENELAGIELRYPDGKSWSGEGTFGYYRENRVLGTEG</sequence>
<evidence type="ECO:0000256" key="1">
    <source>
        <dbReference type="ARBA" id="ARBA00005495"/>
    </source>
</evidence>
<reference evidence="5 6" key="1">
    <citation type="submission" date="2019-12" db="EMBL/GenBank/DDBJ databases">
        <title>Genomic-based taxomic classification of the family Erythrobacteraceae.</title>
        <authorList>
            <person name="Xu L."/>
        </authorList>
    </citation>
    <scope>NUCLEOTIDE SEQUENCE [LARGE SCALE GENOMIC DNA]</scope>
    <source>
        <strain evidence="5 6">KEMB 9005-328</strain>
    </source>
</reference>
<keyword evidence="6" id="KW-1185">Reference proteome</keyword>
<dbReference type="Gene3D" id="2.170.150.70">
    <property type="match status" value="1"/>
</dbReference>
<comment type="similarity">
    <text evidence="1">Belongs to the Gfa family.</text>
</comment>
<dbReference type="InterPro" id="IPR006913">
    <property type="entry name" value="CENP-V/GFA"/>
</dbReference>
<dbReference type="Proteomes" id="UP000439780">
    <property type="component" value="Unassembled WGS sequence"/>
</dbReference>
<dbReference type="GO" id="GO:0016846">
    <property type="term" value="F:carbon-sulfur lyase activity"/>
    <property type="evidence" value="ECO:0007669"/>
    <property type="project" value="InterPro"/>
</dbReference>
<protein>
    <submittedName>
        <fullName evidence="5">Aldehyde-activating protein</fullName>
    </submittedName>
</protein>
<dbReference type="OrthoDB" id="9805575at2"/>
<gene>
    <name evidence="5" type="ORF">GRI58_01920</name>
</gene>
<dbReference type="AlphaFoldDB" id="A0A845AKK1"/>
<organism evidence="5 6">
    <name type="scientific">Qipengyuania algicida</name>
    <dbReference type="NCBI Taxonomy" id="1836209"/>
    <lineage>
        <taxon>Bacteria</taxon>
        <taxon>Pseudomonadati</taxon>
        <taxon>Pseudomonadota</taxon>
        <taxon>Alphaproteobacteria</taxon>
        <taxon>Sphingomonadales</taxon>
        <taxon>Erythrobacteraceae</taxon>
        <taxon>Qipengyuania</taxon>
    </lineage>
</organism>
<evidence type="ECO:0000256" key="2">
    <source>
        <dbReference type="ARBA" id="ARBA00022723"/>
    </source>
</evidence>
<keyword evidence="3" id="KW-0862">Zinc</keyword>
<evidence type="ECO:0000313" key="5">
    <source>
        <dbReference type="EMBL" id="MXP27578.1"/>
    </source>
</evidence>
<proteinExistence type="inferred from homology"/>
<evidence type="ECO:0000313" key="6">
    <source>
        <dbReference type="Proteomes" id="UP000439780"/>
    </source>
</evidence>
<evidence type="ECO:0000256" key="3">
    <source>
        <dbReference type="ARBA" id="ARBA00022833"/>
    </source>
</evidence>
<dbReference type="PROSITE" id="PS51891">
    <property type="entry name" value="CENP_V_GFA"/>
    <property type="match status" value="1"/>
</dbReference>
<feature type="domain" description="CENP-V/GFA" evidence="4">
    <location>
        <begin position="2"/>
        <end position="119"/>
    </location>
</feature>
<evidence type="ECO:0000259" key="4">
    <source>
        <dbReference type="PROSITE" id="PS51891"/>
    </source>
</evidence>
<dbReference type="Pfam" id="PF04828">
    <property type="entry name" value="GFA"/>
    <property type="match status" value="1"/>
</dbReference>
<keyword evidence="2" id="KW-0479">Metal-binding</keyword>
<dbReference type="InterPro" id="IPR011057">
    <property type="entry name" value="Mss4-like_sf"/>
</dbReference>
<dbReference type="GO" id="GO:0046872">
    <property type="term" value="F:metal ion binding"/>
    <property type="evidence" value="ECO:0007669"/>
    <property type="project" value="UniProtKB-KW"/>
</dbReference>
<dbReference type="EMBL" id="WTYA01000001">
    <property type="protein sequence ID" value="MXP27578.1"/>
    <property type="molecule type" value="Genomic_DNA"/>
</dbReference>
<comment type="caution">
    <text evidence="5">The sequence shown here is derived from an EMBL/GenBank/DDBJ whole genome shotgun (WGS) entry which is preliminary data.</text>
</comment>